<dbReference type="OrthoDB" id="1262810at2759"/>
<dbReference type="InterPro" id="IPR000711">
    <property type="entry name" value="ATPase_OSCP/dsu"/>
</dbReference>
<dbReference type="InParanoid" id="A0A1J7IIW1"/>
<sequence>MLSRQSLLRAVRTAAPRQSAVLSQTRSFASPANDQVKPPVAVYGLDGTYATALYTAAVKSSTLDSTAKALAALNNIVTKDAKLTTILHAPTLTTADKSQIVAELEKAAGVPASDKTVKNLLKTLAENNRLSILGGVCAKFGEIMSASRGEVEMVVTSAQPLDNKTLNRLETAVSKSSYVGQGKKLKVTNKVNPDIVGGLVVEIGDRTIDLSVSSKVSRMNKLLQDTL</sequence>
<organism evidence="9 10">
    <name type="scientific">Coniochaeta ligniaria NRRL 30616</name>
    <dbReference type="NCBI Taxonomy" id="1408157"/>
    <lineage>
        <taxon>Eukaryota</taxon>
        <taxon>Fungi</taxon>
        <taxon>Dikarya</taxon>
        <taxon>Ascomycota</taxon>
        <taxon>Pezizomycotina</taxon>
        <taxon>Sordariomycetes</taxon>
        <taxon>Sordariomycetidae</taxon>
        <taxon>Coniochaetales</taxon>
        <taxon>Coniochaetaceae</taxon>
        <taxon>Coniochaeta</taxon>
    </lineage>
</organism>
<evidence type="ECO:0000313" key="9">
    <source>
        <dbReference type="EMBL" id="OIW27325.1"/>
    </source>
</evidence>
<protein>
    <recommendedName>
        <fullName evidence="3">ATP synthase subunit 5, mitochondrial</fullName>
    </recommendedName>
</protein>
<evidence type="ECO:0000256" key="7">
    <source>
        <dbReference type="ARBA" id="ARBA00023136"/>
    </source>
</evidence>
<dbReference type="Gene3D" id="1.10.520.20">
    <property type="entry name" value="N-terminal domain of the delta subunit of the F1F0-ATP synthase"/>
    <property type="match status" value="1"/>
</dbReference>
<dbReference type="PRINTS" id="PR00125">
    <property type="entry name" value="ATPASEDELTA"/>
</dbReference>
<keyword evidence="4" id="KW-0813">Transport</keyword>
<keyword evidence="7" id="KW-0472">Membrane</keyword>
<keyword evidence="6" id="KW-0406">Ion transport</keyword>
<gene>
    <name evidence="9" type="ORF">CONLIGDRAFT_633683</name>
</gene>
<name>A0A1J7IIW1_9PEZI</name>
<dbReference type="HAMAP" id="MF_01416">
    <property type="entry name" value="ATP_synth_delta_bact"/>
    <property type="match status" value="1"/>
</dbReference>
<comment type="subcellular location">
    <subcellularLocation>
        <location evidence="1">Membrane</location>
    </subcellularLocation>
</comment>
<dbReference type="InterPro" id="IPR020781">
    <property type="entry name" value="ATPase_OSCP/d_CS"/>
</dbReference>
<keyword evidence="5" id="KW-0375">Hydrogen ion transport</keyword>
<accession>A0A1J7IIW1</accession>
<dbReference type="GO" id="GO:0005743">
    <property type="term" value="C:mitochondrial inner membrane"/>
    <property type="evidence" value="ECO:0007669"/>
    <property type="project" value="EnsemblFungi"/>
</dbReference>
<evidence type="ECO:0000313" key="10">
    <source>
        <dbReference type="Proteomes" id="UP000182658"/>
    </source>
</evidence>
<dbReference type="InterPro" id="IPR026015">
    <property type="entry name" value="ATP_synth_OSCP/delta_N_sf"/>
</dbReference>
<dbReference type="GO" id="GO:0046933">
    <property type="term" value="F:proton-transporting ATP synthase activity, rotational mechanism"/>
    <property type="evidence" value="ECO:0007669"/>
    <property type="project" value="EnsemblFungi"/>
</dbReference>
<dbReference type="GO" id="GO:0045259">
    <property type="term" value="C:proton-transporting ATP synthase complex"/>
    <property type="evidence" value="ECO:0007669"/>
    <property type="project" value="EnsemblFungi"/>
</dbReference>
<dbReference type="AlphaFoldDB" id="A0A1J7IIW1"/>
<dbReference type="Pfam" id="PF00213">
    <property type="entry name" value="OSCP"/>
    <property type="match status" value="1"/>
</dbReference>
<dbReference type="PANTHER" id="PTHR11910">
    <property type="entry name" value="ATP SYNTHASE DELTA CHAIN"/>
    <property type="match status" value="1"/>
</dbReference>
<evidence type="ECO:0000256" key="5">
    <source>
        <dbReference type="ARBA" id="ARBA00022781"/>
    </source>
</evidence>
<evidence type="ECO:0000256" key="1">
    <source>
        <dbReference type="ARBA" id="ARBA00004370"/>
    </source>
</evidence>
<reference evidence="9 10" key="1">
    <citation type="submission" date="2016-10" db="EMBL/GenBank/DDBJ databases">
        <title>Draft genome sequence of Coniochaeta ligniaria NRRL30616, a lignocellulolytic fungus for bioabatement of inhibitors in plant biomass hydrolysates.</title>
        <authorList>
            <consortium name="DOE Joint Genome Institute"/>
            <person name="Jimenez D.J."/>
            <person name="Hector R.E."/>
            <person name="Riley R."/>
            <person name="Sun H."/>
            <person name="Grigoriev I.V."/>
            <person name="Van Elsas J.D."/>
            <person name="Nichols N.N."/>
        </authorList>
    </citation>
    <scope>NUCLEOTIDE SEQUENCE [LARGE SCALE GENOMIC DNA]</scope>
    <source>
        <strain evidence="9 10">NRRL 30616</strain>
    </source>
</reference>
<keyword evidence="10" id="KW-1185">Reference proteome</keyword>
<evidence type="ECO:0000256" key="6">
    <source>
        <dbReference type="ARBA" id="ARBA00023065"/>
    </source>
</evidence>
<keyword evidence="8" id="KW-0066">ATP synthesis</keyword>
<dbReference type="STRING" id="1408157.A0A1J7IIW1"/>
<dbReference type="PROSITE" id="PS00389">
    <property type="entry name" value="ATPASE_DELTA"/>
    <property type="match status" value="1"/>
</dbReference>
<proteinExistence type="inferred from homology"/>
<evidence type="ECO:0000256" key="8">
    <source>
        <dbReference type="ARBA" id="ARBA00023310"/>
    </source>
</evidence>
<evidence type="ECO:0000256" key="3">
    <source>
        <dbReference type="ARBA" id="ARBA00014723"/>
    </source>
</evidence>
<dbReference type="SUPFAM" id="SSF47928">
    <property type="entry name" value="N-terminal domain of the delta subunit of the F1F0-ATP synthase"/>
    <property type="match status" value="1"/>
</dbReference>
<evidence type="ECO:0000256" key="2">
    <source>
        <dbReference type="ARBA" id="ARBA00007046"/>
    </source>
</evidence>
<evidence type="ECO:0000256" key="4">
    <source>
        <dbReference type="ARBA" id="ARBA00022448"/>
    </source>
</evidence>
<dbReference type="NCBIfam" id="TIGR01145">
    <property type="entry name" value="ATP_synt_delta"/>
    <property type="match status" value="1"/>
</dbReference>
<comment type="similarity">
    <text evidence="2">Belongs to the ATPase delta chain family.</text>
</comment>
<dbReference type="EMBL" id="KV875099">
    <property type="protein sequence ID" value="OIW27325.1"/>
    <property type="molecule type" value="Genomic_DNA"/>
</dbReference>
<dbReference type="Proteomes" id="UP000182658">
    <property type="component" value="Unassembled WGS sequence"/>
</dbReference>
<dbReference type="FunCoup" id="A0A1J7IIW1">
    <property type="interactions" value="691"/>
</dbReference>